<dbReference type="Proteomes" id="UP000826271">
    <property type="component" value="Unassembled WGS sequence"/>
</dbReference>
<gene>
    <name evidence="3" type="ORF">BUALT_Bualt01G0087800</name>
</gene>
<feature type="compositionally biased region" description="Basic and acidic residues" evidence="1">
    <location>
        <begin position="109"/>
        <end position="118"/>
    </location>
</feature>
<reference evidence="3" key="1">
    <citation type="submission" date="2019-10" db="EMBL/GenBank/DDBJ databases">
        <authorList>
            <person name="Zhang R."/>
            <person name="Pan Y."/>
            <person name="Wang J."/>
            <person name="Ma R."/>
            <person name="Yu S."/>
        </authorList>
    </citation>
    <scope>NUCLEOTIDE SEQUENCE</scope>
    <source>
        <strain evidence="3">LA-IB0</strain>
        <tissue evidence="3">Leaf</tissue>
    </source>
</reference>
<dbReference type="PANTHER" id="PTHR33223:SF10">
    <property type="entry name" value="AMINOTRANSFERASE-LIKE PLANT MOBILE DOMAIN-CONTAINING PROTEIN"/>
    <property type="match status" value="1"/>
</dbReference>
<evidence type="ECO:0000259" key="2">
    <source>
        <dbReference type="Pfam" id="PF03732"/>
    </source>
</evidence>
<feature type="compositionally biased region" description="Basic and acidic residues" evidence="1">
    <location>
        <begin position="460"/>
        <end position="480"/>
    </location>
</feature>
<evidence type="ECO:0000313" key="4">
    <source>
        <dbReference type="Proteomes" id="UP000826271"/>
    </source>
</evidence>
<feature type="region of interest" description="Disordered" evidence="1">
    <location>
        <begin position="460"/>
        <end position="496"/>
    </location>
</feature>
<feature type="region of interest" description="Disordered" evidence="1">
    <location>
        <begin position="82"/>
        <end position="118"/>
    </location>
</feature>
<keyword evidence="4" id="KW-1185">Reference proteome</keyword>
<feature type="compositionally biased region" description="Basic and acidic residues" evidence="1">
    <location>
        <begin position="15"/>
        <end position="24"/>
    </location>
</feature>
<accession>A0AAV6YGF3</accession>
<evidence type="ECO:0000313" key="3">
    <source>
        <dbReference type="EMBL" id="KAG8390480.1"/>
    </source>
</evidence>
<sequence>MRPRRRNTEATANGEPRRDERAEGSRINTRISNRKTDPNNEQGPRANDEDVNQGVDTQRFARVEDELRELKSLIKGLVDKGESLGNAPHHEGEFSRAQGSRAFNEEEAEVRSKKDPGLPEAKEWETRNILRQKLEEIDQKVGVMWKEAKNPSANLFSIGESPFIDRIMKEDIPTNFKVPGESYDGTSDPRDHLESFQALMVFHGVTDAIKCRAFSATLRKSARMWFSSLPGASIRSFKQLAQEFLSHFASSKQYKKASTHLMGVRQNKNESLRDFIQRFNKEALEVQDLDKSVALAVLMNRVRKSSQFAFSLAKKPPLDLADLFNRAEKYINAEEMSKAGIEAERESSDKKRKKNEDQNDQGKRKKVWERLSVSTSSSKDQRNTQKYDNYTPLNASKNEILMYIQDKEYVKWPRKMRTPANKRNRNRYCRYHRDHGHETEDCELLKKEIEDLIKRGHLSRFIDRDRQNPQPEQRHPREQSPDLQNPWGRNNPPPAGVIAVIAGGSS</sequence>
<dbReference type="EMBL" id="WHWC01000001">
    <property type="protein sequence ID" value="KAG8390480.1"/>
    <property type="molecule type" value="Genomic_DNA"/>
</dbReference>
<feature type="domain" description="Retrotransposon gag" evidence="2">
    <location>
        <begin position="213"/>
        <end position="299"/>
    </location>
</feature>
<feature type="region of interest" description="Disordered" evidence="1">
    <location>
        <begin position="1"/>
        <end position="55"/>
    </location>
</feature>
<feature type="region of interest" description="Disordered" evidence="1">
    <location>
        <begin position="339"/>
        <end position="391"/>
    </location>
</feature>
<dbReference type="InterPro" id="IPR005162">
    <property type="entry name" value="Retrotrans_gag_dom"/>
</dbReference>
<feature type="compositionally biased region" description="Basic and acidic residues" evidence="1">
    <location>
        <begin position="82"/>
        <end position="94"/>
    </location>
</feature>
<dbReference type="AlphaFoldDB" id="A0AAV6YGF3"/>
<name>A0AAV6YGF3_9LAMI</name>
<proteinExistence type="predicted"/>
<dbReference type="PANTHER" id="PTHR33223">
    <property type="entry name" value="CCHC-TYPE DOMAIN-CONTAINING PROTEIN"/>
    <property type="match status" value="1"/>
</dbReference>
<feature type="compositionally biased region" description="Basic and acidic residues" evidence="1">
    <location>
        <begin position="339"/>
        <end position="362"/>
    </location>
</feature>
<protein>
    <recommendedName>
        <fullName evidence="2">Retrotransposon gag domain-containing protein</fullName>
    </recommendedName>
</protein>
<evidence type="ECO:0000256" key="1">
    <source>
        <dbReference type="SAM" id="MobiDB-lite"/>
    </source>
</evidence>
<organism evidence="3 4">
    <name type="scientific">Buddleja alternifolia</name>
    <dbReference type="NCBI Taxonomy" id="168488"/>
    <lineage>
        <taxon>Eukaryota</taxon>
        <taxon>Viridiplantae</taxon>
        <taxon>Streptophyta</taxon>
        <taxon>Embryophyta</taxon>
        <taxon>Tracheophyta</taxon>
        <taxon>Spermatophyta</taxon>
        <taxon>Magnoliopsida</taxon>
        <taxon>eudicotyledons</taxon>
        <taxon>Gunneridae</taxon>
        <taxon>Pentapetalae</taxon>
        <taxon>asterids</taxon>
        <taxon>lamiids</taxon>
        <taxon>Lamiales</taxon>
        <taxon>Scrophulariaceae</taxon>
        <taxon>Buddlejeae</taxon>
        <taxon>Buddleja</taxon>
    </lineage>
</organism>
<comment type="caution">
    <text evidence="3">The sequence shown here is derived from an EMBL/GenBank/DDBJ whole genome shotgun (WGS) entry which is preliminary data.</text>
</comment>
<dbReference type="Pfam" id="PF03732">
    <property type="entry name" value="Retrotrans_gag"/>
    <property type="match status" value="1"/>
</dbReference>